<evidence type="ECO:0000313" key="7">
    <source>
        <dbReference type="EMBL" id="KGE03008.1"/>
    </source>
</evidence>
<dbReference type="Gene3D" id="3.40.50.300">
    <property type="entry name" value="P-loop containing nucleotide triphosphate hydrolases"/>
    <property type="match status" value="1"/>
</dbReference>
<dbReference type="InterPro" id="IPR027417">
    <property type="entry name" value="P-loop_NTPase"/>
</dbReference>
<gene>
    <name evidence="7" type="ORF">HRUBRA_02446</name>
</gene>
<keyword evidence="2" id="KW-0547">Nucleotide-binding</keyword>
<comment type="function">
    <text evidence="5">Part of the ABC transporter complex HmuTUV involved in hemin import. Responsible for energy coupling to the transport system.</text>
</comment>
<dbReference type="PROSITE" id="PS50893">
    <property type="entry name" value="ABC_TRANSPORTER_2"/>
    <property type="match status" value="1"/>
</dbReference>
<reference evidence="7 8" key="1">
    <citation type="journal article" date="2014" name="Genome Announc.">
        <title>Genome Sequence of Gammaproteobacterial Pseudohaliea rubra Type Strain DSM 19751, Isolated from Coastal Seawater of the Mediterranean Sea.</title>
        <authorList>
            <person name="Spring S."/>
            <person name="Fiebig A."/>
            <person name="Riedel T."/>
            <person name="Goker M."/>
            <person name="Klenk H.P."/>
        </authorList>
    </citation>
    <scope>NUCLEOTIDE SEQUENCE [LARGE SCALE GENOMIC DNA]</scope>
    <source>
        <strain evidence="7 8">DSM 19751</strain>
    </source>
</reference>
<keyword evidence="8" id="KW-1185">Reference proteome</keyword>
<dbReference type="HOGENOM" id="CLU_000604_1_11_6"/>
<dbReference type="PANTHER" id="PTHR42794">
    <property type="entry name" value="HEMIN IMPORT ATP-BINDING PROTEIN HMUV"/>
    <property type="match status" value="1"/>
</dbReference>
<dbReference type="InterPro" id="IPR017871">
    <property type="entry name" value="ABC_transporter-like_CS"/>
</dbReference>
<accession>A0A095VPH6</accession>
<evidence type="ECO:0000256" key="1">
    <source>
        <dbReference type="ARBA" id="ARBA00022448"/>
    </source>
</evidence>
<dbReference type="InterPro" id="IPR003439">
    <property type="entry name" value="ABC_transporter-like_ATP-bd"/>
</dbReference>
<name>A0A095VPH6_9GAMM</name>
<organism evidence="7 8">
    <name type="scientific">Pseudohaliea rubra DSM 19751</name>
    <dbReference type="NCBI Taxonomy" id="1265313"/>
    <lineage>
        <taxon>Bacteria</taxon>
        <taxon>Pseudomonadati</taxon>
        <taxon>Pseudomonadota</taxon>
        <taxon>Gammaproteobacteria</taxon>
        <taxon>Cellvibrionales</taxon>
        <taxon>Halieaceae</taxon>
        <taxon>Pseudohaliea</taxon>
    </lineage>
</organism>
<dbReference type="RefSeq" id="WP_035515986.1">
    <property type="nucleotide sequence ID" value="NZ_KN234759.1"/>
</dbReference>
<proteinExistence type="predicted"/>
<dbReference type="OrthoDB" id="5292475at2"/>
<dbReference type="SMART" id="SM00382">
    <property type="entry name" value="AAA"/>
    <property type="match status" value="1"/>
</dbReference>
<dbReference type="Proteomes" id="UP000029640">
    <property type="component" value="Unassembled WGS sequence"/>
</dbReference>
<dbReference type="AlphaFoldDB" id="A0A095VPH6"/>
<evidence type="ECO:0000259" key="6">
    <source>
        <dbReference type="PROSITE" id="PS50893"/>
    </source>
</evidence>
<sequence>MSLVATAVSLHRGAATLLSSVSVRVEPGELLVLVGPNGAGKSTLLSLLAGDDEPDAGVVTLDGRALQDLTLSERAARRAVVGPPPALAFDYSVRDVVAMGWLHGERFGQVAPAEALGDVLEACELSDLAGRAFRSLSSGEKQRAQFARGWLQLWRPAGDRTARWLLLDEPNANLDVAHGLRLLEDLQRLAGEGLGVLAVLHDLDLAARFADRIVLLDHGRAVASGKPEAVLSADRLSHVYGAPVHVEHHAALGRLVVIA</sequence>
<feature type="domain" description="ABC transporter" evidence="6">
    <location>
        <begin position="3"/>
        <end position="243"/>
    </location>
</feature>
<evidence type="ECO:0000256" key="4">
    <source>
        <dbReference type="ARBA" id="ARBA00022967"/>
    </source>
</evidence>
<dbReference type="GO" id="GO:0005524">
    <property type="term" value="F:ATP binding"/>
    <property type="evidence" value="ECO:0007669"/>
    <property type="project" value="UniProtKB-KW"/>
</dbReference>
<dbReference type="eggNOG" id="COG4559">
    <property type="taxonomic scope" value="Bacteria"/>
</dbReference>
<dbReference type="NCBIfam" id="NF010068">
    <property type="entry name" value="PRK13548.1"/>
    <property type="match status" value="1"/>
</dbReference>
<comment type="caution">
    <text evidence="7">The sequence shown here is derived from an EMBL/GenBank/DDBJ whole genome shotgun (WGS) entry which is preliminary data.</text>
</comment>
<evidence type="ECO:0000313" key="8">
    <source>
        <dbReference type="Proteomes" id="UP000029640"/>
    </source>
</evidence>
<evidence type="ECO:0000256" key="5">
    <source>
        <dbReference type="ARBA" id="ARBA00037066"/>
    </source>
</evidence>
<dbReference type="CDD" id="cd03214">
    <property type="entry name" value="ABC_Iron-Siderophores_B12_Hemin"/>
    <property type="match status" value="1"/>
</dbReference>
<keyword evidence="4" id="KW-1278">Translocase</keyword>
<keyword evidence="3" id="KW-0067">ATP-binding</keyword>
<dbReference type="SUPFAM" id="SSF52540">
    <property type="entry name" value="P-loop containing nucleoside triphosphate hydrolases"/>
    <property type="match status" value="1"/>
</dbReference>
<dbReference type="InterPro" id="IPR003593">
    <property type="entry name" value="AAA+_ATPase"/>
</dbReference>
<dbReference type="Pfam" id="PF00005">
    <property type="entry name" value="ABC_tran"/>
    <property type="match status" value="1"/>
</dbReference>
<protein>
    <submittedName>
        <fullName evidence="7">ABC-type hemin transport system, ATPase component</fullName>
    </submittedName>
</protein>
<evidence type="ECO:0000256" key="3">
    <source>
        <dbReference type="ARBA" id="ARBA00022840"/>
    </source>
</evidence>
<dbReference type="GO" id="GO:0016887">
    <property type="term" value="F:ATP hydrolysis activity"/>
    <property type="evidence" value="ECO:0007669"/>
    <property type="project" value="InterPro"/>
</dbReference>
<dbReference type="STRING" id="1265313.HRUBRA_02446"/>
<dbReference type="EMBL" id="AUVB01000077">
    <property type="protein sequence ID" value="KGE03008.1"/>
    <property type="molecule type" value="Genomic_DNA"/>
</dbReference>
<keyword evidence="1" id="KW-0813">Transport</keyword>
<dbReference type="PROSITE" id="PS00211">
    <property type="entry name" value="ABC_TRANSPORTER_1"/>
    <property type="match status" value="1"/>
</dbReference>
<evidence type="ECO:0000256" key="2">
    <source>
        <dbReference type="ARBA" id="ARBA00022741"/>
    </source>
</evidence>
<dbReference type="PANTHER" id="PTHR42794:SF1">
    <property type="entry name" value="HEMIN IMPORT ATP-BINDING PROTEIN HMUV"/>
    <property type="match status" value="1"/>
</dbReference>